<dbReference type="GO" id="GO:0050129">
    <property type="term" value="F:N-formylglutamate deformylase activity"/>
    <property type="evidence" value="ECO:0007669"/>
    <property type="project" value="UniProtKB-EC"/>
</dbReference>
<evidence type="ECO:0000313" key="1">
    <source>
        <dbReference type="EMBL" id="KAA0018164.1"/>
    </source>
</evidence>
<keyword evidence="2" id="KW-1185">Reference proteome</keyword>
<name>A0A640WDW4_9GAMM</name>
<dbReference type="Pfam" id="PF05013">
    <property type="entry name" value="FGase"/>
    <property type="match status" value="1"/>
</dbReference>
<reference evidence="1 2" key="1">
    <citation type="submission" date="2019-08" db="EMBL/GenBank/DDBJ databases">
        <title>Bioinformatics analysis of the strain L3 and L5.</title>
        <authorList>
            <person name="Li X."/>
        </authorList>
    </citation>
    <scope>NUCLEOTIDE SEQUENCE [LARGE SCALE GENOMIC DNA]</scope>
    <source>
        <strain evidence="1 2">L3</strain>
    </source>
</reference>
<dbReference type="Gene3D" id="3.40.630.40">
    <property type="entry name" value="Zn-dependent exopeptidases"/>
    <property type="match status" value="1"/>
</dbReference>
<dbReference type="RefSeq" id="WP_149435367.1">
    <property type="nucleotide sequence ID" value="NZ_VTPX01000005.1"/>
</dbReference>
<dbReference type="InterPro" id="IPR007709">
    <property type="entry name" value="N-FG_amidohydro"/>
</dbReference>
<dbReference type="Proteomes" id="UP000466024">
    <property type="component" value="Unassembled WGS sequence"/>
</dbReference>
<dbReference type="SUPFAM" id="SSF53187">
    <property type="entry name" value="Zn-dependent exopeptidases"/>
    <property type="match status" value="1"/>
</dbReference>
<accession>A0A640WDW4</accession>
<organism evidence="1 2">
    <name type="scientific">Salinicola corii</name>
    <dbReference type="NCBI Taxonomy" id="2606937"/>
    <lineage>
        <taxon>Bacteria</taxon>
        <taxon>Pseudomonadati</taxon>
        <taxon>Pseudomonadota</taxon>
        <taxon>Gammaproteobacteria</taxon>
        <taxon>Oceanospirillales</taxon>
        <taxon>Halomonadaceae</taxon>
        <taxon>Salinicola</taxon>
    </lineage>
</organism>
<comment type="caution">
    <text evidence="1">The sequence shown here is derived from an EMBL/GenBank/DDBJ whole genome shotgun (WGS) entry which is preliminary data.</text>
</comment>
<proteinExistence type="predicted"/>
<dbReference type="EC" id="3.5.1.68" evidence="1"/>
<dbReference type="NCBIfam" id="TIGR02017">
    <property type="entry name" value="hutG_amidohyd"/>
    <property type="match status" value="1"/>
</dbReference>
<protein>
    <submittedName>
        <fullName evidence="1">N-formylglutamate deformylase</fullName>
        <ecNumber evidence="1">3.5.1.68</ecNumber>
    </submittedName>
</protein>
<dbReference type="EMBL" id="VTPX01000005">
    <property type="protein sequence ID" value="KAA0018164.1"/>
    <property type="molecule type" value="Genomic_DNA"/>
</dbReference>
<dbReference type="AlphaFoldDB" id="A0A640WDW4"/>
<evidence type="ECO:0000313" key="2">
    <source>
        <dbReference type="Proteomes" id="UP000466024"/>
    </source>
</evidence>
<gene>
    <name evidence="1" type="primary">hutG</name>
    <name evidence="1" type="ORF">F0A16_10565</name>
</gene>
<keyword evidence="1" id="KW-0378">Hydrolase</keyword>
<dbReference type="InterPro" id="IPR010247">
    <property type="entry name" value="HutG_amidohyd"/>
</dbReference>
<sequence length="274" mass="31001">MTQSYRLVRGDTPLLISMPHAGVRLAPGMEGNLEARARSLLDTDWHIPRLYDFVETLGCSRLQAEYSRYVIDLNRPADDTPLYAGATTGLFPETDFDGQPLYQGQGEPSPEARAWALEHVWRPYHQALRAELERLRQRFGYVVLFDAHSIRSRVPRLFEGQLPDINLGTFDGASCDPTLAEQLQTICKGQNDYTWVINGRFKGGYITRCYGNPADYVHAVQLELSQATYMDEPESDQAYDAASLFPYRAARAGCVKPVLERLLLALTQWRPPQC</sequence>